<evidence type="ECO:0000259" key="3">
    <source>
        <dbReference type="PROSITE" id="PS50158"/>
    </source>
</evidence>
<feature type="domain" description="CCHC-type" evidence="3">
    <location>
        <begin position="115"/>
        <end position="129"/>
    </location>
</feature>
<dbReference type="InterPro" id="IPR036875">
    <property type="entry name" value="Znf_CCHC_sf"/>
</dbReference>
<feature type="region of interest" description="Disordered" evidence="2">
    <location>
        <begin position="43"/>
        <end position="102"/>
    </location>
</feature>
<feature type="compositionally biased region" description="Polar residues" evidence="2">
    <location>
        <begin position="43"/>
        <end position="63"/>
    </location>
</feature>
<dbReference type="PROSITE" id="PS50158">
    <property type="entry name" value="ZF_CCHC"/>
    <property type="match status" value="1"/>
</dbReference>
<evidence type="ECO:0000256" key="1">
    <source>
        <dbReference type="PROSITE-ProRule" id="PRU00047"/>
    </source>
</evidence>
<gene>
    <name evidence="4" type="ORF">F511_35525</name>
</gene>
<keyword evidence="1" id="KW-0863">Zinc-finger</keyword>
<evidence type="ECO:0000256" key="2">
    <source>
        <dbReference type="SAM" id="MobiDB-lite"/>
    </source>
</evidence>
<dbReference type="GO" id="GO:0008270">
    <property type="term" value="F:zinc ion binding"/>
    <property type="evidence" value="ECO:0007669"/>
    <property type="project" value="UniProtKB-KW"/>
</dbReference>
<dbReference type="OrthoDB" id="1751882at2759"/>
<dbReference type="AlphaFoldDB" id="A0A2Z7CWA2"/>
<keyword evidence="5" id="KW-1185">Reference proteome</keyword>
<dbReference type="Pfam" id="PF00098">
    <property type="entry name" value="zf-CCHC"/>
    <property type="match status" value="1"/>
</dbReference>
<evidence type="ECO:0000313" key="5">
    <source>
        <dbReference type="Proteomes" id="UP000250235"/>
    </source>
</evidence>
<dbReference type="PROSITE" id="PS00141">
    <property type="entry name" value="ASP_PROTEASE"/>
    <property type="match status" value="1"/>
</dbReference>
<dbReference type="SUPFAM" id="SSF57756">
    <property type="entry name" value="Retrovirus zinc finger-like domains"/>
    <property type="match status" value="1"/>
</dbReference>
<dbReference type="Gene3D" id="4.10.60.10">
    <property type="entry name" value="Zinc finger, CCHC-type"/>
    <property type="match status" value="1"/>
</dbReference>
<dbReference type="GO" id="GO:0006508">
    <property type="term" value="P:proteolysis"/>
    <property type="evidence" value="ECO:0007669"/>
    <property type="project" value="InterPro"/>
</dbReference>
<dbReference type="GO" id="GO:0003676">
    <property type="term" value="F:nucleic acid binding"/>
    <property type="evidence" value="ECO:0007669"/>
    <property type="project" value="InterPro"/>
</dbReference>
<dbReference type="GO" id="GO:0004190">
    <property type="term" value="F:aspartic-type endopeptidase activity"/>
    <property type="evidence" value="ECO:0007669"/>
    <property type="project" value="InterPro"/>
</dbReference>
<feature type="compositionally biased region" description="Basic residues" evidence="2">
    <location>
        <begin position="64"/>
        <end position="75"/>
    </location>
</feature>
<feature type="compositionally biased region" description="Low complexity" evidence="2">
    <location>
        <begin position="78"/>
        <end position="97"/>
    </location>
</feature>
<sequence length="231" mass="24789">MVLSGSPATYIDAVNRAVDIEESLLEEDTPTRLTTGRTYQSVQDASQSFYSPQGSQQQSNRQSFRPRGKQFKKKANLSSSGSTSSGSGSGSSGMSCGQCGGRHPTSQCRGVQGFCHNCGQPGHFQRVCPLLRGQSSVPSQQGSAGGSSQRPQFPVPTQRSGFQPREPSRFGAPSRPQFQIPQQAQANALTREQAEETPTIVLAGTCSIFDYPARVLFDTGASHSLFLSFFL</sequence>
<proteinExistence type="predicted"/>
<dbReference type="InterPro" id="IPR001878">
    <property type="entry name" value="Znf_CCHC"/>
</dbReference>
<dbReference type="InterPro" id="IPR001969">
    <property type="entry name" value="Aspartic_peptidase_AS"/>
</dbReference>
<evidence type="ECO:0000313" key="4">
    <source>
        <dbReference type="EMBL" id="KZV51391.1"/>
    </source>
</evidence>
<reference evidence="4 5" key="1">
    <citation type="journal article" date="2015" name="Proc. Natl. Acad. Sci. U.S.A.">
        <title>The resurrection genome of Boea hygrometrica: A blueprint for survival of dehydration.</title>
        <authorList>
            <person name="Xiao L."/>
            <person name="Yang G."/>
            <person name="Zhang L."/>
            <person name="Yang X."/>
            <person name="Zhao S."/>
            <person name="Ji Z."/>
            <person name="Zhou Q."/>
            <person name="Hu M."/>
            <person name="Wang Y."/>
            <person name="Chen M."/>
            <person name="Xu Y."/>
            <person name="Jin H."/>
            <person name="Xiao X."/>
            <person name="Hu G."/>
            <person name="Bao F."/>
            <person name="Hu Y."/>
            <person name="Wan P."/>
            <person name="Li L."/>
            <person name="Deng X."/>
            <person name="Kuang T."/>
            <person name="Xiang C."/>
            <person name="Zhu J.K."/>
            <person name="Oliver M.J."/>
            <person name="He Y."/>
        </authorList>
    </citation>
    <scope>NUCLEOTIDE SEQUENCE [LARGE SCALE GENOMIC DNA]</scope>
    <source>
        <strain evidence="5">cv. XS01</strain>
    </source>
</reference>
<accession>A0A2Z7CWA2</accession>
<protein>
    <recommendedName>
        <fullName evidence="3">CCHC-type domain-containing protein</fullName>
    </recommendedName>
</protein>
<dbReference type="Pfam" id="PF08284">
    <property type="entry name" value="RVP_2"/>
    <property type="match status" value="1"/>
</dbReference>
<organism evidence="4 5">
    <name type="scientific">Dorcoceras hygrometricum</name>
    <dbReference type="NCBI Taxonomy" id="472368"/>
    <lineage>
        <taxon>Eukaryota</taxon>
        <taxon>Viridiplantae</taxon>
        <taxon>Streptophyta</taxon>
        <taxon>Embryophyta</taxon>
        <taxon>Tracheophyta</taxon>
        <taxon>Spermatophyta</taxon>
        <taxon>Magnoliopsida</taxon>
        <taxon>eudicotyledons</taxon>
        <taxon>Gunneridae</taxon>
        <taxon>Pentapetalae</taxon>
        <taxon>asterids</taxon>
        <taxon>lamiids</taxon>
        <taxon>Lamiales</taxon>
        <taxon>Gesneriaceae</taxon>
        <taxon>Didymocarpoideae</taxon>
        <taxon>Trichosporeae</taxon>
        <taxon>Loxocarpinae</taxon>
        <taxon>Dorcoceras</taxon>
    </lineage>
</organism>
<feature type="compositionally biased region" description="Low complexity" evidence="2">
    <location>
        <begin position="135"/>
        <end position="149"/>
    </location>
</feature>
<keyword evidence="1" id="KW-0479">Metal-binding</keyword>
<dbReference type="SMART" id="SM00343">
    <property type="entry name" value="ZnF_C2HC"/>
    <property type="match status" value="1"/>
</dbReference>
<dbReference type="EMBL" id="KQ991660">
    <property type="protein sequence ID" value="KZV51391.1"/>
    <property type="molecule type" value="Genomic_DNA"/>
</dbReference>
<dbReference type="Proteomes" id="UP000250235">
    <property type="component" value="Unassembled WGS sequence"/>
</dbReference>
<keyword evidence="1" id="KW-0862">Zinc</keyword>
<feature type="region of interest" description="Disordered" evidence="2">
    <location>
        <begin position="135"/>
        <end position="178"/>
    </location>
</feature>
<name>A0A2Z7CWA2_9LAMI</name>